<proteinExistence type="predicted"/>
<gene>
    <name evidence="1" type="ORF">H8S84_07665</name>
</gene>
<comment type="caution">
    <text evidence="1">The sequence shown here is derived from an EMBL/GenBank/DDBJ whole genome shotgun (WGS) entry which is preliminary data.</text>
</comment>
<dbReference type="EMBL" id="JACRVF010000002">
    <property type="protein sequence ID" value="MBC5992708.1"/>
    <property type="molecule type" value="Genomic_DNA"/>
</dbReference>
<dbReference type="RefSeq" id="WP_187066751.1">
    <property type="nucleotide sequence ID" value="NZ_JACRVF010000002.1"/>
</dbReference>
<reference evidence="1" key="1">
    <citation type="submission" date="2020-08" db="EMBL/GenBank/DDBJ databases">
        <title>Pontibacter sp. SD6 16S ribosomal RNA gene Genome sequencing and assembly.</title>
        <authorList>
            <person name="Kang M."/>
        </authorList>
    </citation>
    <scope>NUCLEOTIDE SEQUENCE</scope>
    <source>
        <strain evidence="1">SD6</strain>
    </source>
</reference>
<organism evidence="1 2">
    <name type="scientific">Pontibacter cellulosilyticus</name>
    <dbReference type="NCBI Taxonomy" id="1720253"/>
    <lineage>
        <taxon>Bacteria</taxon>
        <taxon>Pseudomonadati</taxon>
        <taxon>Bacteroidota</taxon>
        <taxon>Cytophagia</taxon>
        <taxon>Cytophagales</taxon>
        <taxon>Hymenobacteraceae</taxon>
        <taxon>Pontibacter</taxon>
    </lineage>
</organism>
<sequence>MGIKSMYKGVQAEGIEFFNLLFESEEFSAELGRVALAAGRLEAEMILFLSRNGIKEYNSRSTLGQLIKIGKKHNLIDKNLAVALEETCKQRNYITHNIYALFSELIEETMLERSNLLDSDVHSYIDRAWQLRDNLTGLANIIREK</sequence>
<evidence type="ECO:0000313" key="1">
    <source>
        <dbReference type="EMBL" id="MBC5992708.1"/>
    </source>
</evidence>
<protein>
    <submittedName>
        <fullName evidence="1">Uncharacterized protein</fullName>
    </submittedName>
</protein>
<dbReference type="AlphaFoldDB" id="A0A923SIF9"/>
<evidence type="ECO:0000313" key="2">
    <source>
        <dbReference type="Proteomes" id="UP000603640"/>
    </source>
</evidence>
<name>A0A923SIF9_9BACT</name>
<keyword evidence="2" id="KW-1185">Reference proteome</keyword>
<accession>A0A923SIF9</accession>
<dbReference type="Proteomes" id="UP000603640">
    <property type="component" value="Unassembled WGS sequence"/>
</dbReference>